<evidence type="ECO:0000313" key="2">
    <source>
        <dbReference type="Proteomes" id="UP000382040"/>
    </source>
</evidence>
<dbReference type="Pfam" id="PF10734">
    <property type="entry name" value="DUF2523"/>
    <property type="match status" value="1"/>
</dbReference>
<reference evidence="1 2" key="1">
    <citation type="submission" date="2019-08" db="EMBL/GenBank/DDBJ databases">
        <authorList>
            <person name="Peeters C."/>
        </authorList>
    </citation>
    <scope>NUCLEOTIDE SEQUENCE [LARGE SCALE GENOMIC DNA]</scope>
    <source>
        <strain evidence="1 2">LMG 20603</strain>
    </source>
</reference>
<name>A0A5E5BYS2_9BURK</name>
<gene>
    <name evidence="1" type="ORF">PBR20603_03452</name>
</gene>
<sequence>MSWATWLLSLVQPLIAQALLALGVGVVTVAGISLVVDKLMSWVVGAVGGLPADLMNLLAMGGVFQGMGYIGGAISARVAMAGASNFKRFFIK</sequence>
<dbReference type="AlphaFoldDB" id="A0A5E5BYS2"/>
<dbReference type="InterPro" id="IPR019670">
    <property type="entry name" value="DUF2523"/>
</dbReference>
<dbReference type="EMBL" id="CABPST010000009">
    <property type="protein sequence ID" value="VVE89480.1"/>
    <property type="molecule type" value="Genomic_DNA"/>
</dbReference>
<dbReference type="OrthoDB" id="9007557at2"/>
<organism evidence="1 2">
    <name type="scientific">Pandoraea bronchicola</name>
    <dbReference type="NCBI Taxonomy" id="2508287"/>
    <lineage>
        <taxon>Bacteria</taxon>
        <taxon>Pseudomonadati</taxon>
        <taxon>Pseudomonadota</taxon>
        <taxon>Betaproteobacteria</taxon>
        <taxon>Burkholderiales</taxon>
        <taxon>Burkholderiaceae</taxon>
        <taxon>Pandoraea</taxon>
    </lineage>
</organism>
<dbReference type="RefSeq" id="WP_039375195.1">
    <property type="nucleotide sequence ID" value="NZ_CABPST010000009.1"/>
</dbReference>
<keyword evidence="2" id="KW-1185">Reference proteome</keyword>
<evidence type="ECO:0000313" key="1">
    <source>
        <dbReference type="EMBL" id="VVE89480.1"/>
    </source>
</evidence>
<accession>A0A5E5BYS2</accession>
<proteinExistence type="predicted"/>
<protein>
    <submittedName>
        <fullName evidence="1">Cobalt ABC transporter permease</fullName>
    </submittedName>
</protein>
<dbReference type="Proteomes" id="UP000382040">
    <property type="component" value="Unassembled WGS sequence"/>
</dbReference>